<dbReference type="Proteomes" id="UP001596977">
    <property type="component" value="Unassembled WGS sequence"/>
</dbReference>
<sequence length="52" mass="5877">MPCPDDPAQRCWSDAQIAEVIAGQAKDLDDRDAQLCWLRIWFGYPPCPEAGR</sequence>
<keyword evidence="2" id="KW-1185">Reference proteome</keyword>
<organism evidence="1 2">
    <name type="scientific">Sphingomonas canadensis</name>
    <dbReference type="NCBI Taxonomy" id="1219257"/>
    <lineage>
        <taxon>Bacteria</taxon>
        <taxon>Pseudomonadati</taxon>
        <taxon>Pseudomonadota</taxon>
        <taxon>Alphaproteobacteria</taxon>
        <taxon>Sphingomonadales</taxon>
        <taxon>Sphingomonadaceae</taxon>
        <taxon>Sphingomonas</taxon>
    </lineage>
</organism>
<reference evidence="2" key="1">
    <citation type="journal article" date="2019" name="Int. J. Syst. Evol. Microbiol.">
        <title>The Global Catalogue of Microorganisms (GCM) 10K type strain sequencing project: providing services to taxonomists for standard genome sequencing and annotation.</title>
        <authorList>
            <consortium name="The Broad Institute Genomics Platform"/>
            <consortium name="The Broad Institute Genome Sequencing Center for Infectious Disease"/>
            <person name="Wu L."/>
            <person name="Ma J."/>
        </authorList>
    </citation>
    <scope>NUCLEOTIDE SEQUENCE [LARGE SCALE GENOMIC DNA]</scope>
    <source>
        <strain evidence="2">CCUG 62982</strain>
    </source>
</reference>
<evidence type="ECO:0008006" key="3">
    <source>
        <dbReference type="Google" id="ProtNLM"/>
    </source>
</evidence>
<proteinExistence type="predicted"/>
<gene>
    <name evidence="1" type="ORF">ACFQ1E_08065</name>
</gene>
<dbReference type="EMBL" id="JBHTJG010000003">
    <property type="protein sequence ID" value="MFD0946287.1"/>
    <property type="molecule type" value="Genomic_DNA"/>
</dbReference>
<evidence type="ECO:0000313" key="1">
    <source>
        <dbReference type="EMBL" id="MFD0946287.1"/>
    </source>
</evidence>
<protein>
    <recommendedName>
        <fullName evidence="3">Transposase</fullName>
    </recommendedName>
</protein>
<evidence type="ECO:0000313" key="2">
    <source>
        <dbReference type="Proteomes" id="UP001596977"/>
    </source>
</evidence>
<dbReference type="RefSeq" id="WP_264943659.1">
    <property type="nucleotide sequence ID" value="NZ_JAPDRA010000003.1"/>
</dbReference>
<comment type="caution">
    <text evidence="1">The sequence shown here is derived from an EMBL/GenBank/DDBJ whole genome shotgun (WGS) entry which is preliminary data.</text>
</comment>
<accession>A0ABW3H547</accession>
<name>A0ABW3H547_9SPHN</name>